<name>A0A2P2QQ26_RHIMU</name>
<accession>A0A2P2QQ26</accession>
<evidence type="ECO:0000313" key="2">
    <source>
        <dbReference type="EMBL" id="MBX69038.1"/>
    </source>
</evidence>
<keyword evidence="1" id="KW-0472">Membrane</keyword>
<keyword evidence="1" id="KW-0812">Transmembrane</keyword>
<evidence type="ECO:0000256" key="1">
    <source>
        <dbReference type="SAM" id="Phobius"/>
    </source>
</evidence>
<protein>
    <submittedName>
        <fullName evidence="2">Uncharacterized protein</fullName>
    </submittedName>
</protein>
<keyword evidence="1" id="KW-1133">Transmembrane helix</keyword>
<proteinExistence type="predicted"/>
<sequence>MGAMFDYGQFCSINVPAISSILFYVNFLMICTKSNINNLILESLLIY</sequence>
<reference evidence="2" key="1">
    <citation type="submission" date="2018-02" db="EMBL/GenBank/DDBJ databases">
        <title>Rhizophora mucronata_Transcriptome.</title>
        <authorList>
            <person name="Meera S.P."/>
            <person name="Sreeshan A."/>
            <person name="Augustine A."/>
        </authorList>
    </citation>
    <scope>NUCLEOTIDE SEQUENCE</scope>
    <source>
        <tissue evidence="2">Leaf</tissue>
    </source>
</reference>
<feature type="transmembrane region" description="Helical" evidence="1">
    <location>
        <begin position="12"/>
        <end position="31"/>
    </location>
</feature>
<dbReference type="EMBL" id="GGEC01088554">
    <property type="protein sequence ID" value="MBX69038.1"/>
    <property type="molecule type" value="Transcribed_RNA"/>
</dbReference>
<organism evidence="2">
    <name type="scientific">Rhizophora mucronata</name>
    <name type="common">Asiatic mangrove</name>
    <dbReference type="NCBI Taxonomy" id="61149"/>
    <lineage>
        <taxon>Eukaryota</taxon>
        <taxon>Viridiplantae</taxon>
        <taxon>Streptophyta</taxon>
        <taxon>Embryophyta</taxon>
        <taxon>Tracheophyta</taxon>
        <taxon>Spermatophyta</taxon>
        <taxon>Magnoliopsida</taxon>
        <taxon>eudicotyledons</taxon>
        <taxon>Gunneridae</taxon>
        <taxon>Pentapetalae</taxon>
        <taxon>rosids</taxon>
        <taxon>fabids</taxon>
        <taxon>Malpighiales</taxon>
        <taxon>Rhizophoraceae</taxon>
        <taxon>Rhizophora</taxon>
    </lineage>
</organism>
<dbReference type="AlphaFoldDB" id="A0A2P2QQ26"/>